<organism evidence="2 3">
    <name type="scientific">Adiantum capillus-veneris</name>
    <name type="common">Maidenhair fern</name>
    <dbReference type="NCBI Taxonomy" id="13818"/>
    <lineage>
        <taxon>Eukaryota</taxon>
        <taxon>Viridiplantae</taxon>
        <taxon>Streptophyta</taxon>
        <taxon>Embryophyta</taxon>
        <taxon>Tracheophyta</taxon>
        <taxon>Polypodiopsida</taxon>
        <taxon>Polypodiidae</taxon>
        <taxon>Polypodiales</taxon>
        <taxon>Pteridineae</taxon>
        <taxon>Pteridaceae</taxon>
        <taxon>Vittarioideae</taxon>
        <taxon>Adiantum</taxon>
    </lineage>
</organism>
<feature type="region of interest" description="Disordered" evidence="1">
    <location>
        <begin position="26"/>
        <end position="73"/>
    </location>
</feature>
<feature type="region of interest" description="Disordered" evidence="1">
    <location>
        <begin position="412"/>
        <end position="439"/>
    </location>
</feature>
<gene>
    <name evidence="2" type="ORF">GOP47_0012334</name>
</gene>
<evidence type="ECO:0000313" key="2">
    <source>
        <dbReference type="EMBL" id="KAI5072228.1"/>
    </source>
</evidence>
<accession>A0A9D4URV0</accession>
<evidence type="ECO:0000313" key="3">
    <source>
        <dbReference type="Proteomes" id="UP000886520"/>
    </source>
</evidence>
<feature type="compositionally biased region" description="Acidic residues" evidence="1">
    <location>
        <begin position="176"/>
        <end position="195"/>
    </location>
</feature>
<feature type="region of interest" description="Disordered" evidence="1">
    <location>
        <begin position="169"/>
        <end position="217"/>
    </location>
</feature>
<feature type="compositionally biased region" description="Polar residues" evidence="1">
    <location>
        <begin position="203"/>
        <end position="212"/>
    </location>
</feature>
<dbReference type="Proteomes" id="UP000886520">
    <property type="component" value="Chromosome 12"/>
</dbReference>
<dbReference type="EMBL" id="JABFUD020000012">
    <property type="protein sequence ID" value="KAI5072228.1"/>
    <property type="molecule type" value="Genomic_DNA"/>
</dbReference>
<keyword evidence="3" id="KW-1185">Reference proteome</keyword>
<sequence>MLGGPYGELRGHATGWRGHATGALGRAHAKLRGGGRPPRRRGLALRELEEDAVLEQRERPSSSEGSRSIWSFNAGPNKHNLSELLTSMITCHGIHSQQFQASKRLKVTSKQKTSGQPQLGSSSEGHSDFEITEVNPVSTRDLMIDAMQTRGLTFGRAYTEVMESFFGSEKTSSSDYMEEDGEEEEDSSSSSDEEVQRDMPPSTVMQTPATSNKQRKKSVIEQHVHNLKFKMKNKPNAIVLPLLVLVDRQQCPTKNSWVKANAESYTYWVLGGTHSLIVKQELAAEYEHVDTYKMAMCWVYAGLTDEEAKVLALDHNIDSDFCLEMSFIQKIRFFHNEWVDTIKHGGKVDDNFRVALCEKCGLEVKNKGGRGASQKLNTKQYDNYFQLAFRDGEVWDLQEEIFKLHEQGKLKGQKLSKSHESFKGKGVSKEIHQSPSPKI</sequence>
<dbReference type="OrthoDB" id="5961478at2759"/>
<feature type="compositionally biased region" description="Basic residues" evidence="1">
    <location>
        <begin position="27"/>
        <end position="43"/>
    </location>
</feature>
<comment type="caution">
    <text evidence="2">The sequence shown here is derived from an EMBL/GenBank/DDBJ whole genome shotgun (WGS) entry which is preliminary data.</text>
</comment>
<feature type="compositionally biased region" description="Basic and acidic residues" evidence="1">
    <location>
        <begin position="417"/>
        <end position="432"/>
    </location>
</feature>
<feature type="region of interest" description="Disordered" evidence="1">
    <location>
        <begin position="105"/>
        <end position="130"/>
    </location>
</feature>
<reference evidence="2" key="1">
    <citation type="submission" date="2021-01" db="EMBL/GenBank/DDBJ databases">
        <title>Adiantum capillus-veneris genome.</title>
        <authorList>
            <person name="Fang Y."/>
            <person name="Liao Q."/>
        </authorList>
    </citation>
    <scope>NUCLEOTIDE SEQUENCE</scope>
    <source>
        <strain evidence="2">H3</strain>
        <tissue evidence="2">Leaf</tissue>
    </source>
</reference>
<feature type="compositionally biased region" description="Polar residues" evidence="1">
    <location>
        <begin position="110"/>
        <end position="124"/>
    </location>
</feature>
<evidence type="ECO:0000256" key="1">
    <source>
        <dbReference type="SAM" id="MobiDB-lite"/>
    </source>
</evidence>
<proteinExistence type="predicted"/>
<protein>
    <submittedName>
        <fullName evidence="2">Uncharacterized protein</fullName>
    </submittedName>
</protein>
<feature type="compositionally biased region" description="Low complexity" evidence="1">
    <location>
        <begin position="62"/>
        <end position="71"/>
    </location>
</feature>
<dbReference type="AlphaFoldDB" id="A0A9D4URV0"/>
<name>A0A9D4URV0_ADICA</name>